<evidence type="ECO:0000313" key="5">
    <source>
        <dbReference type="EMBL" id="GAA4331761.1"/>
    </source>
</evidence>
<comment type="subcellular location">
    <subcellularLocation>
        <location evidence="1">Cell outer membrane</location>
    </subcellularLocation>
</comment>
<evidence type="ECO:0000256" key="1">
    <source>
        <dbReference type="ARBA" id="ARBA00004442"/>
    </source>
</evidence>
<reference evidence="6" key="1">
    <citation type="journal article" date="2019" name="Int. J. Syst. Evol. Microbiol.">
        <title>The Global Catalogue of Microorganisms (GCM) 10K type strain sequencing project: providing services to taxonomists for standard genome sequencing and annotation.</title>
        <authorList>
            <consortium name="The Broad Institute Genomics Platform"/>
            <consortium name="The Broad Institute Genome Sequencing Center for Infectious Disease"/>
            <person name="Wu L."/>
            <person name="Ma J."/>
        </authorList>
    </citation>
    <scope>NUCLEOTIDE SEQUENCE [LARGE SCALE GENOMIC DNA]</scope>
    <source>
        <strain evidence="6">JCM 17919</strain>
    </source>
</reference>
<feature type="chain" id="PRO_5046061413" description="TonB-dependent receptor" evidence="4">
    <location>
        <begin position="20"/>
        <end position="542"/>
    </location>
</feature>
<dbReference type="Proteomes" id="UP001501725">
    <property type="component" value="Unassembled WGS sequence"/>
</dbReference>
<keyword evidence="3" id="KW-0998">Cell outer membrane</keyword>
<dbReference type="Gene3D" id="2.40.170.20">
    <property type="entry name" value="TonB-dependent receptor, beta-barrel domain"/>
    <property type="match status" value="1"/>
</dbReference>
<organism evidence="5 6">
    <name type="scientific">Flaviaesturariibacter amylovorans</name>
    <dbReference type="NCBI Taxonomy" id="1084520"/>
    <lineage>
        <taxon>Bacteria</taxon>
        <taxon>Pseudomonadati</taxon>
        <taxon>Bacteroidota</taxon>
        <taxon>Chitinophagia</taxon>
        <taxon>Chitinophagales</taxon>
        <taxon>Chitinophagaceae</taxon>
        <taxon>Flaviaestuariibacter</taxon>
    </lineage>
</organism>
<evidence type="ECO:0000256" key="4">
    <source>
        <dbReference type="SAM" id="SignalP"/>
    </source>
</evidence>
<accession>A0ABP8GYC7</accession>
<proteinExistence type="predicted"/>
<evidence type="ECO:0000313" key="6">
    <source>
        <dbReference type="Proteomes" id="UP001501725"/>
    </source>
</evidence>
<evidence type="ECO:0008006" key="7">
    <source>
        <dbReference type="Google" id="ProtNLM"/>
    </source>
</evidence>
<protein>
    <recommendedName>
        <fullName evidence="7">TonB-dependent receptor</fullName>
    </recommendedName>
</protein>
<name>A0ABP8GYC7_9BACT</name>
<sequence>MKQTLLFSGCLLAALPALAQDTTKKREVNVTASFRPTLKESTKLTFGATPPVADTSRPVLQYRIPNQNLVFAYQPGTLKPLALQVDSAVQWDNWNYVKAGYGTQRTPYFETGLSIGDPNKAALNIYGRYTSSKGKIKYQEYSQGGVDVHGVARAGSNHEVTGRLGYTDEQYNRYGYVPATLELPKDSVGIHYQGFRGRVGVRNISRTAYGISYAPELRVETFGNKQGSSETNSYIRLPLRKALENRFEVELTADGQFNSYTSADKVRSSNNWLQVSPSVFVKTAAIYLQAGIRPSWDNGAFKLMPNVVAEVSSPNKEVTLMAGWTGHLRANSFRSLAGYNPWIEAPDFVNNSRVQEIFGGLRGALTDHFSYLARVGFNTYTNQPLFINDGPTGRAFAVRYEPSMNALNIHGEIGYAVGERFSLRTVLDVQRYTGVDVNEKAWGLPTLEFNMALRLQVLRDLYVTGDLYAFDGVPYRTVDGEGKLKGAFDGSAGLEFKIVQNVKLWAQFNNVFNQSYERWKQYPVYGFNFLGGVVFSFPQTRK</sequence>
<keyword evidence="4" id="KW-0732">Signal</keyword>
<comment type="caution">
    <text evidence="5">The sequence shown here is derived from an EMBL/GenBank/DDBJ whole genome shotgun (WGS) entry which is preliminary data.</text>
</comment>
<feature type="signal peptide" evidence="4">
    <location>
        <begin position="1"/>
        <end position="19"/>
    </location>
</feature>
<gene>
    <name evidence="5" type="ORF">GCM10023184_23880</name>
</gene>
<keyword evidence="6" id="KW-1185">Reference proteome</keyword>
<keyword evidence="2" id="KW-0472">Membrane</keyword>
<dbReference type="RefSeq" id="WP_345255953.1">
    <property type="nucleotide sequence ID" value="NZ_BAABGY010000007.1"/>
</dbReference>
<evidence type="ECO:0000256" key="2">
    <source>
        <dbReference type="ARBA" id="ARBA00023136"/>
    </source>
</evidence>
<dbReference type="InterPro" id="IPR036942">
    <property type="entry name" value="Beta-barrel_TonB_sf"/>
</dbReference>
<dbReference type="EMBL" id="BAABGY010000007">
    <property type="protein sequence ID" value="GAA4331761.1"/>
    <property type="molecule type" value="Genomic_DNA"/>
</dbReference>
<dbReference type="SUPFAM" id="SSF56935">
    <property type="entry name" value="Porins"/>
    <property type="match status" value="1"/>
</dbReference>
<evidence type="ECO:0000256" key="3">
    <source>
        <dbReference type="ARBA" id="ARBA00023237"/>
    </source>
</evidence>